<evidence type="ECO:0000313" key="1">
    <source>
        <dbReference type="EMBL" id="KAH8010339.1"/>
    </source>
</evidence>
<comment type="caution">
    <text evidence="1">The sequence shown here is derived from an EMBL/GenBank/DDBJ whole genome shotgun (WGS) entry which is preliminary data.</text>
</comment>
<proteinExistence type="predicted"/>
<reference evidence="1" key="1">
    <citation type="submission" date="2021-08" db="EMBL/GenBank/DDBJ databases">
        <title>The first chromosome-level gecko genome reveals the dynamic sex chromosomes of Neotropical dwarf geckos (Sphaerodactylidae: Sphaerodactylus).</title>
        <authorList>
            <person name="Pinto B.J."/>
            <person name="Keating S.E."/>
            <person name="Gamble T."/>
        </authorList>
    </citation>
    <scope>NUCLEOTIDE SEQUENCE</scope>
    <source>
        <strain evidence="1">TG3544</strain>
    </source>
</reference>
<dbReference type="EMBL" id="CM037624">
    <property type="protein sequence ID" value="KAH8010339.1"/>
    <property type="molecule type" value="Genomic_DNA"/>
</dbReference>
<dbReference type="Proteomes" id="UP000827872">
    <property type="component" value="Linkage Group LG11"/>
</dbReference>
<evidence type="ECO:0000313" key="2">
    <source>
        <dbReference type="Proteomes" id="UP000827872"/>
    </source>
</evidence>
<keyword evidence="2" id="KW-1185">Reference proteome</keyword>
<sequence length="140" mass="15217">MLLPGLQSVVHDMTLILTGHVQVALQLSIGAHRMSRSHSNTSGKAGDVSGISGDTEEATLGQQRESGRMRSQQPVCGRPPLQINTETSVLFHSGLGSEDFLWLADGGTHMGPKPRFYCSKYFAHGTPLFPNRRITIEVAF</sequence>
<gene>
    <name evidence="1" type="ORF">K3G42_002163</name>
</gene>
<name>A0ACB8FTR7_9SAUR</name>
<accession>A0ACB8FTR7</accession>
<organism evidence="1 2">
    <name type="scientific">Sphaerodactylus townsendi</name>
    <dbReference type="NCBI Taxonomy" id="933632"/>
    <lineage>
        <taxon>Eukaryota</taxon>
        <taxon>Metazoa</taxon>
        <taxon>Chordata</taxon>
        <taxon>Craniata</taxon>
        <taxon>Vertebrata</taxon>
        <taxon>Euteleostomi</taxon>
        <taxon>Lepidosauria</taxon>
        <taxon>Squamata</taxon>
        <taxon>Bifurcata</taxon>
        <taxon>Gekkota</taxon>
        <taxon>Sphaerodactylidae</taxon>
        <taxon>Sphaerodactylus</taxon>
    </lineage>
</organism>
<protein>
    <submittedName>
        <fullName evidence="1">Uncharacterized protein</fullName>
    </submittedName>
</protein>